<proteinExistence type="predicted"/>
<dbReference type="Gene3D" id="3.40.190.10">
    <property type="entry name" value="Periplasmic binding protein-like II"/>
    <property type="match status" value="2"/>
</dbReference>
<feature type="region of interest" description="Disordered" evidence="5">
    <location>
        <begin position="1"/>
        <end position="22"/>
    </location>
</feature>
<dbReference type="Proteomes" id="UP000000657">
    <property type="component" value="Chromosome"/>
</dbReference>
<dbReference type="InterPro" id="IPR006311">
    <property type="entry name" value="TAT_signal"/>
</dbReference>
<dbReference type="PROSITE" id="PS51318">
    <property type="entry name" value="TAT"/>
    <property type="match status" value="1"/>
</dbReference>
<sequence>MTQPDTPGDAGRSGDHRSGGDDVRAAALADPAMLRGLTRARFGRRGLLRFAGLAGGTAFLAACGVSGEKKDSAGADAASFWKDRTKAGTLDFANWPLYMDVGSTDADHPSLDMFTKETGIKVTYREVIQDNESFFAQIRPTLAANRSIGYDLMVLTNGITLSRVMQLGYLAPLDHARLPTFAANASPSVKNPTYDPGNAFTIPWQSGLTGIAYDPARTGREITSYNDLFDPKFAGKVGMFGDNQDLPNLALLGIGVDPAKSTPDDWKKAAAKLTAQRRDGIVRKYYDQSYIDALAGGDLWISMAWSGDVYQQIATGTNLKFVVPSEGGLLWTDNMCIPRTAPHPVDAISYMDFVYRPEIAGMLAEYINYITPVPTAAEHVPADLARSTLLFPSADELSRVSRFRVLTTDEETEWNRIFQPVYQS</sequence>
<keyword evidence="2" id="KW-0813">Transport</keyword>
<evidence type="ECO:0000256" key="5">
    <source>
        <dbReference type="SAM" id="MobiDB-lite"/>
    </source>
</evidence>
<dbReference type="SUPFAM" id="SSF53850">
    <property type="entry name" value="Periplasmic binding protein-like II"/>
    <property type="match status" value="1"/>
</dbReference>
<keyword evidence="4" id="KW-0574">Periplasm</keyword>
<dbReference type="InterPro" id="IPR001188">
    <property type="entry name" value="Sperm_putr-bd"/>
</dbReference>
<feature type="compositionally biased region" description="Basic and acidic residues" evidence="5">
    <location>
        <begin position="12"/>
        <end position="22"/>
    </location>
</feature>
<organism evidence="6 7">
    <name type="scientific">Frankia alni (strain DSM 45986 / CECT 9034 / ACN14a)</name>
    <dbReference type="NCBI Taxonomy" id="326424"/>
    <lineage>
        <taxon>Bacteria</taxon>
        <taxon>Bacillati</taxon>
        <taxon>Actinomycetota</taxon>
        <taxon>Actinomycetes</taxon>
        <taxon>Frankiales</taxon>
        <taxon>Frankiaceae</taxon>
        <taxon>Frankia</taxon>
    </lineage>
</organism>
<evidence type="ECO:0000313" key="7">
    <source>
        <dbReference type="Proteomes" id="UP000000657"/>
    </source>
</evidence>
<keyword evidence="6" id="KW-0449">Lipoprotein</keyword>
<dbReference type="GO" id="GO:0019808">
    <property type="term" value="F:polyamine binding"/>
    <property type="evidence" value="ECO:0007669"/>
    <property type="project" value="InterPro"/>
</dbReference>
<dbReference type="GO" id="GO:0015846">
    <property type="term" value="P:polyamine transport"/>
    <property type="evidence" value="ECO:0007669"/>
    <property type="project" value="InterPro"/>
</dbReference>
<dbReference type="PRINTS" id="PR00909">
    <property type="entry name" value="SPERMDNBNDNG"/>
</dbReference>
<evidence type="ECO:0000256" key="1">
    <source>
        <dbReference type="ARBA" id="ARBA00004418"/>
    </source>
</evidence>
<dbReference type="GO" id="GO:0042597">
    <property type="term" value="C:periplasmic space"/>
    <property type="evidence" value="ECO:0007669"/>
    <property type="project" value="UniProtKB-SubCell"/>
</dbReference>
<dbReference type="KEGG" id="fal:FRAAL6833"/>
<dbReference type="Pfam" id="PF13343">
    <property type="entry name" value="SBP_bac_6"/>
    <property type="match status" value="1"/>
</dbReference>
<gene>
    <name evidence="6" type="primary">potD</name>
    <name evidence="6" type="ordered locus">FRAAL6833</name>
</gene>
<accession>Q0RAT4</accession>
<evidence type="ECO:0000256" key="2">
    <source>
        <dbReference type="ARBA" id="ARBA00022448"/>
    </source>
</evidence>
<dbReference type="PANTHER" id="PTHR30222">
    <property type="entry name" value="SPERMIDINE/PUTRESCINE-BINDING PERIPLASMIC PROTEIN"/>
    <property type="match status" value="1"/>
</dbReference>
<dbReference type="eggNOG" id="COG0687">
    <property type="taxonomic scope" value="Bacteria"/>
</dbReference>
<evidence type="ECO:0000313" key="6">
    <source>
        <dbReference type="EMBL" id="CAJ65456.1"/>
    </source>
</evidence>
<dbReference type="AlphaFoldDB" id="Q0RAT4"/>
<evidence type="ECO:0000256" key="4">
    <source>
        <dbReference type="ARBA" id="ARBA00022764"/>
    </source>
</evidence>
<dbReference type="HOGENOM" id="CLU_026974_1_2_11"/>
<dbReference type="RefSeq" id="WP_011607868.1">
    <property type="nucleotide sequence ID" value="NC_008278.1"/>
</dbReference>
<reference evidence="6 7" key="1">
    <citation type="journal article" date="2007" name="Genome Res.">
        <title>Genome characteristics of facultatively symbiotic Frankia sp. strains reflect host range and host plant biogeography.</title>
        <authorList>
            <person name="Normand P."/>
            <person name="Lapierre P."/>
            <person name="Tisa L.S."/>
            <person name="Gogarten J.P."/>
            <person name="Alloisio N."/>
            <person name="Bagnarol E."/>
            <person name="Bassi C.A."/>
            <person name="Berry A.M."/>
            <person name="Bickhart D.M."/>
            <person name="Choisne N."/>
            <person name="Couloux A."/>
            <person name="Cournoyer B."/>
            <person name="Cruveiller S."/>
            <person name="Daubin V."/>
            <person name="Demange N."/>
            <person name="Francino M.P."/>
            <person name="Goltsman E."/>
            <person name="Huang Y."/>
            <person name="Kopp O.R."/>
            <person name="Labarre L."/>
            <person name="Lapidus A."/>
            <person name="Lavire C."/>
            <person name="Marechal J."/>
            <person name="Martinez M."/>
            <person name="Mastronunzio J.E."/>
            <person name="Mullin B.C."/>
            <person name="Niemann J."/>
            <person name="Pujic P."/>
            <person name="Rawnsley T."/>
            <person name="Rouy Z."/>
            <person name="Schenowitz C."/>
            <person name="Sellstedt A."/>
            <person name="Tavares F."/>
            <person name="Tomkins J.P."/>
            <person name="Vallenet D."/>
            <person name="Valverde C."/>
            <person name="Wall L.G."/>
            <person name="Wang Y."/>
            <person name="Medigue C."/>
            <person name="Benson D.R."/>
        </authorList>
    </citation>
    <scope>NUCLEOTIDE SEQUENCE [LARGE SCALE GENOMIC DNA]</scope>
    <source>
        <strain evidence="7">DSM 45986 / CECT 9034 / ACN14a</strain>
    </source>
</reference>
<dbReference type="PANTHER" id="PTHR30222:SF17">
    <property type="entry name" value="SPERMIDINE_PUTRESCINE-BINDING PERIPLASMIC PROTEIN"/>
    <property type="match status" value="1"/>
</dbReference>
<keyword evidence="3" id="KW-0732">Signal</keyword>
<dbReference type="OrthoDB" id="9813777at2"/>
<keyword evidence="7" id="KW-1185">Reference proteome</keyword>
<comment type="subcellular location">
    <subcellularLocation>
        <location evidence="1">Periplasm</location>
    </subcellularLocation>
</comment>
<dbReference type="STRING" id="326424.FRAAL6833"/>
<dbReference type="EMBL" id="CT573213">
    <property type="protein sequence ID" value="CAJ65456.1"/>
    <property type="molecule type" value="Genomic_DNA"/>
</dbReference>
<protein>
    <submittedName>
        <fullName evidence="6">ABC-transporter polyamine-binding lipoprotein</fullName>
    </submittedName>
</protein>
<evidence type="ECO:0000256" key="3">
    <source>
        <dbReference type="ARBA" id="ARBA00022729"/>
    </source>
</evidence>
<name>Q0RAT4_FRAAA</name>
<dbReference type="CDD" id="cd13590">
    <property type="entry name" value="PBP2_PotD_PotF_like"/>
    <property type="match status" value="1"/>
</dbReference>